<dbReference type="OMA" id="FSETISM"/>
<keyword evidence="1" id="KW-0732">Signal</keyword>
<accession>B8LDF3</accession>
<evidence type="ECO:0000259" key="2">
    <source>
        <dbReference type="PROSITE" id="PS50191"/>
    </source>
</evidence>
<evidence type="ECO:0000256" key="1">
    <source>
        <dbReference type="SAM" id="SignalP"/>
    </source>
</evidence>
<dbReference type="KEGG" id="tps:THAPSDRAFT_25492"/>
<organism evidence="3 4">
    <name type="scientific">Thalassiosira pseudonana</name>
    <name type="common">Marine diatom</name>
    <name type="synonym">Cyclotella nana</name>
    <dbReference type="NCBI Taxonomy" id="35128"/>
    <lineage>
        <taxon>Eukaryota</taxon>
        <taxon>Sar</taxon>
        <taxon>Stramenopiles</taxon>
        <taxon>Ochrophyta</taxon>
        <taxon>Bacillariophyta</taxon>
        <taxon>Coscinodiscophyceae</taxon>
        <taxon>Thalassiosirophycidae</taxon>
        <taxon>Thalassiosirales</taxon>
        <taxon>Thalassiosiraceae</taxon>
        <taxon>Thalassiosira</taxon>
    </lineage>
</organism>
<dbReference type="Pfam" id="PF00650">
    <property type="entry name" value="CRAL_TRIO"/>
    <property type="match status" value="1"/>
</dbReference>
<dbReference type="EMBL" id="DS999419">
    <property type="protein sequence ID" value="EED86800.1"/>
    <property type="molecule type" value="Genomic_DNA"/>
</dbReference>
<evidence type="ECO:0000313" key="4">
    <source>
        <dbReference type="Proteomes" id="UP000001449"/>
    </source>
</evidence>
<dbReference type="Proteomes" id="UP000001449">
    <property type="component" value="Unassembled WGS sequence"/>
</dbReference>
<protein>
    <recommendedName>
        <fullName evidence="2">CRAL-TRIO domain-containing protein</fullName>
    </recommendedName>
</protein>
<feature type="domain" description="CRAL-TRIO" evidence="2">
    <location>
        <begin position="153"/>
        <end position="307"/>
    </location>
</feature>
<dbReference type="eggNOG" id="ENOG502SF8U">
    <property type="taxonomic scope" value="Eukaryota"/>
</dbReference>
<keyword evidence="4" id="KW-1185">Reference proteome</keyword>
<dbReference type="InParanoid" id="B8LDF3"/>
<gene>
    <name evidence="3" type="ORF">THAPSDRAFT_25492</name>
</gene>
<dbReference type="InterPro" id="IPR036865">
    <property type="entry name" value="CRAL-TRIO_dom_sf"/>
</dbReference>
<dbReference type="RefSeq" id="XP_002297072.1">
    <property type="nucleotide sequence ID" value="XM_002297036.1"/>
</dbReference>
<proteinExistence type="predicted"/>
<feature type="signal peptide" evidence="1">
    <location>
        <begin position="1"/>
        <end position="18"/>
    </location>
</feature>
<dbReference type="AlphaFoldDB" id="B8LDF3"/>
<dbReference type="GeneID" id="7444333"/>
<dbReference type="SUPFAM" id="SSF52087">
    <property type="entry name" value="CRAL/TRIO domain"/>
    <property type="match status" value="1"/>
</dbReference>
<dbReference type="Gene3D" id="3.40.525.10">
    <property type="entry name" value="CRAL-TRIO lipid binding domain"/>
    <property type="match status" value="1"/>
</dbReference>
<reference evidence="3 4" key="2">
    <citation type="journal article" date="2008" name="Nature">
        <title>The Phaeodactylum genome reveals the evolutionary history of diatom genomes.</title>
        <authorList>
            <person name="Bowler C."/>
            <person name="Allen A.E."/>
            <person name="Badger J.H."/>
            <person name="Grimwood J."/>
            <person name="Jabbari K."/>
            <person name="Kuo A."/>
            <person name="Maheswari U."/>
            <person name="Martens C."/>
            <person name="Maumus F."/>
            <person name="Otillar R.P."/>
            <person name="Rayko E."/>
            <person name="Salamov A."/>
            <person name="Vandepoele K."/>
            <person name="Beszteri B."/>
            <person name="Gruber A."/>
            <person name="Heijde M."/>
            <person name="Katinka M."/>
            <person name="Mock T."/>
            <person name="Valentin K."/>
            <person name="Verret F."/>
            <person name="Berges J.A."/>
            <person name="Brownlee C."/>
            <person name="Cadoret J.P."/>
            <person name="Chiovitti A."/>
            <person name="Choi C.J."/>
            <person name="Coesel S."/>
            <person name="De Martino A."/>
            <person name="Detter J.C."/>
            <person name="Durkin C."/>
            <person name="Falciatore A."/>
            <person name="Fournet J."/>
            <person name="Haruta M."/>
            <person name="Huysman M.J."/>
            <person name="Jenkins B.D."/>
            <person name="Jiroutova K."/>
            <person name="Jorgensen R.E."/>
            <person name="Joubert Y."/>
            <person name="Kaplan A."/>
            <person name="Kroger N."/>
            <person name="Kroth P.G."/>
            <person name="La Roche J."/>
            <person name="Lindquist E."/>
            <person name="Lommer M."/>
            <person name="Martin-Jezequel V."/>
            <person name="Lopez P.J."/>
            <person name="Lucas S."/>
            <person name="Mangogna M."/>
            <person name="McGinnis K."/>
            <person name="Medlin L.K."/>
            <person name="Montsant A."/>
            <person name="Oudot-Le Secq M.P."/>
            <person name="Napoli C."/>
            <person name="Obornik M."/>
            <person name="Parker M.S."/>
            <person name="Petit J.L."/>
            <person name="Porcel B.M."/>
            <person name="Poulsen N."/>
            <person name="Robison M."/>
            <person name="Rychlewski L."/>
            <person name="Rynearson T.A."/>
            <person name="Schmutz J."/>
            <person name="Shapiro H."/>
            <person name="Siaut M."/>
            <person name="Stanley M."/>
            <person name="Sussman M.R."/>
            <person name="Taylor A.R."/>
            <person name="Vardi A."/>
            <person name="von Dassow P."/>
            <person name="Vyverman W."/>
            <person name="Willis A."/>
            <person name="Wyrwicz L.S."/>
            <person name="Rokhsar D.S."/>
            <person name="Weissenbach J."/>
            <person name="Armbrust E.V."/>
            <person name="Green B.R."/>
            <person name="Van de Peer Y."/>
            <person name="Grigoriev I.V."/>
        </authorList>
    </citation>
    <scope>NUCLEOTIDE SEQUENCE [LARGE SCALE GENOMIC DNA]</scope>
    <source>
        <strain evidence="3 4">CCMP1335</strain>
    </source>
</reference>
<name>B8LDF3_THAPS</name>
<feature type="chain" id="PRO_5002874012" description="CRAL-TRIO domain-containing protein" evidence="1">
    <location>
        <begin position="19"/>
        <end position="307"/>
    </location>
</feature>
<reference evidence="3 4" key="1">
    <citation type="journal article" date="2004" name="Science">
        <title>The genome of the diatom Thalassiosira pseudonana: ecology, evolution, and metabolism.</title>
        <authorList>
            <person name="Armbrust E.V."/>
            <person name="Berges J.A."/>
            <person name="Bowler C."/>
            <person name="Green B.R."/>
            <person name="Martinez D."/>
            <person name="Putnam N.H."/>
            <person name="Zhou S."/>
            <person name="Allen A.E."/>
            <person name="Apt K.E."/>
            <person name="Bechner M."/>
            <person name="Brzezinski M.A."/>
            <person name="Chaal B.K."/>
            <person name="Chiovitti A."/>
            <person name="Davis A.K."/>
            <person name="Demarest M.S."/>
            <person name="Detter J.C."/>
            <person name="Glavina T."/>
            <person name="Goodstein D."/>
            <person name="Hadi M.Z."/>
            <person name="Hellsten U."/>
            <person name="Hildebrand M."/>
            <person name="Jenkins B.D."/>
            <person name="Jurka J."/>
            <person name="Kapitonov V.V."/>
            <person name="Kroger N."/>
            <person name="Lau W.W."/>
            <person name="Lane T.W."/>
            <person name="Larimer F.W."/>
            <person name="Lippmeier J.C."/>
            <person name="Lucas S."/>
            <person name="Medina M."/>
            <person name="Montsant A."/>
            <person name="Obornik M."/>
            <person name="Parker M.S."/>
            <person name="Palenik B."/>
            <person name="Pazour G.J."/>
            <person name="Richardson P.M."/>
            <person name="Rynearson T.A."/>
            <person name="Saito M.A."/>
            <person name="Schwartz D.C."/>
            <person name="Thamatrakoln K."/>
            <person name="Valentin K."/>
            <person name="Vardi A."/>
            <person name="Wilkerson F.P."/>
            <person name="Rokhsar D.S."/>
        </authorList>
    </citation>
    <scope>NUCLEOTIDE SEQUENCE [LARGE SCALE GENOMIC DNA]</scope>
    <source>
        <strain evidence="3 4">CCMP1335</strain>
    </source>
</reference>
<dbReference type="HOGENOM" id="CLU_904519_0_0_1"/>
<evidence type="ECO:0000313" key="3">
    <source>
        <dbReference type="EMBL" id="EED86800.1"/>
    </source>
</evidence>
<dbReference type="PROSITE" id="PS50191">
    <property type="entry name" value="CRAL_TRIO"/>
    <property type="match status" value="1"/>
</dbReference>
<dbReference type="InterPro" id="IPR001251">
    <property type="entry name" value="CRAL-TRIO_dom"/>
</dbReference>
<sequence>MNTLAVASFLAGISSSSAFSSAIISSKPSLQSLLTTHQSEIDSLKSIATSISTNEAISPKNDVFYLRYILEPAYADADERETALKSNIDWRMNEGLSIVTSAHDAIALAVSSDDGRWKNDPVRQAAPHSSKINEYITTTQCITTTLPSTNDLVYCIRAGKIDDAALMSAVSIDNMVDFFLYCKEVNAQIADRNSLQSDSLVKIITCNDLTSVKLIGGSKDFRSSLSLASKKANGLYPSLNGKTLLLNLPKLLGALVKLFTPLLPKAVVERISFANGPLGSVEDLREIVLGGKGREEFVKEVGELAYD</sequence>
<dbReference type="PaxDb" id="35128-Thaps25492"/>